<comment type="caution">
    <text evidence="3">The sequence shown here is derived from an EMBL/GenBank/DDBJ whole genome shotgun (WGS) entry which is preliminary data.</text>
</comment>
<keyword evidence="2" id="KW-0472">Membrane</keyword>
<evidence type="ECO:0000313" key="3">
    <source>
        <dbReference type="EMBL" id="OGG62721.1"/>
    </source>
</evidence>
<proteinExistence type="predicted"/>
<organism evidence="3 4">
    <name type="scientific">Candidatus Kaiserbacteria bacterium RIFCSPHIGHO2_02_FULL_54_22</name>
    <dbReference type="NCBI Taxonomy" id="1798495"/>
    <lineage>
        <taxon>Bacteria</taxon>
        <taxon>Candidatus Kaiseribacteriota</taxon>
    </lineage>
</organism>
<feature type="transmembrane region" description="Helical" evidence="2">
    <location>
        <begin position="112"/>
        <end position="136"/>
    </location>
</feature>
<evidence type="ECO:0000256" key="2">
    <source>
        <dbReference type="SAM" id="Phobius"/>
    </source>
</evidence>
<dbReference type="STRING" id="1798495.A3C19_03405"/>
<feature type="compositionally biased region" description="Basic and acidic residues" evidence="1">
    <location>
        <begin position="173"/>
        <end position="182"/>
    </location>
</feature>
<dbReference type="Proteomes" id="UP000178532">
    <property type="component" value="Unassembled WGS sequence"/>
</dbReference>
<evidence type="ECO:0000313" key="4">
    <source>
        <dbReference type="Proteomes" id="UP000178532"/>
    </source>
</evidence>
<sequence>MVNTFSPGTYTVSETNQPGYTATISGNCSASGSVTLAAGENKVCTITNNDVPPVITTGCTSNCGGGGGGGGPSKPKVVLSSVPHVGQVLGSYLYLSQIPYTGLELGPIGTTLYWLALIGWALALAYLVLFGAVPFASRSARSFGTRVSNALNAQELRTAPAWVPEPAPAVMPEPHEARRRTESVVGEAPRGYSSYEGFKSFAKNGALSIDDIVKGLARSHSPVPPAPTPFGSELRPQASRVYANVEPIYENVEPITADTARDTVPVSAPAHIRGFTAALVEGDREAVFAGLRQHVRGGGMPEKLVSEVVCLLDDAYRARVDGTACDADMARLVARLNTPTLEKLIAALTNAIDSSYSTGVTGAKLALTRALATLGA</sequence>
<feature type="region of interest" description="Disordered" evidence="1">
    <location>
        <begin position="165"/>
        <end position="185"/>
    </location>
</feature>
<protein>
    <submittedName>
        <fullName evidence="3">Uncharacterized protein</fullName>
    </submittedName>
</protein>
<keyword evidence="2" id="KW-0812">Transmembrane</keyword>
<accession>A0A1F6DMN6</accession>
<dbReference type="AlphaFoldDB" id="A0A1F6DMN6"/>
<keyword evidence="2" id="KW-1133">Transmembrane helix</keyword>
<dbReference type="EMBL" id="MFLI01000004">
    <property type="protein sequence ID" value="OGG62721.1"/>
    <property type="molecule type" value="Genomic_DNA"/>
</dbReference>
<gene>
    <name evidence="3" type="ORF">A3C19_03405</name>
</gene>
<name>A0A1F6DMN6_9BACT</name>
<reference evidence="3 4" key="1">
    <citation type="journal article" date="2016" name="Nat. Commun.">
        <title>Thousands of microbial genomes shed light on interconnected biogeochemical processes in an aquifer system.</title>
        <authorList>
            <person name="Anantharaman K."/>
            <person name="Brown C.T."/>
            <person name="Hug L.A."/>
            <person name="Sharon I."/>
            <person name="Castelle C.J."/>
            <person name="Probst A.J."/>
            <person name="Thomas B.C."/>
            <person name="Singh A."/>
            <person name="Wilkins M.J."/>
            <person name="Karaoz U."/>
            <person name="Brodie E.L."/>
            <person name="Williams K.H."/>
            <person name="Hubbard S.S."/>
            <person name="Banfield J.F."/>
        </authorList>
    </citation>
    <scope>NUCLEOTIDE SEQUENCE [LARGE SCALE GENOMIC DNA]</scope>
</reference>
<evidence type="ECO:0000256" key="1">
    <source>
        <dbReference type="SAM" id="MobiDB-lite"/>
    </source>
</evidence>